<dbReference type="RefSeq" id="WP_075852440.1">
    <property type="nucleotide sequence ID" value="NZ_FMAC01000002.1"/>
</dbReference>
<evidence type="ECO:0000313" key="2">
    <source>
        <dbReference type="Proteomes" id="UP000186228"/>
    </source>
</evidence>
<evidence type="ECO:0000313" key="1">
    <source>
        <dbReference type="EMBL" id="SCB16609.1"/>
    </source>
</evidence>
<dbReference type="STRING" id="52131.GA0061100_102646"/>
<protein>
    <recommendedName>
        <fullName evidence="3">DNA binding domain-containing protein, excisionase family</fullName>
    </recommendedName>
</protein>
<keyword evidence="2" id="KW-1185">Reference proteome</keyword>
<evidence type="ECO:0008006" key="3">
    <source>
        <dbReference type="Google" id="ProtNLM"/>
    </source>
</evidence>
<sequence>MTSEKKPLDLIWEVEEIAKLIGRTERQTFHLLSSGQLPAKKVGGRWVAERSKLIAFFMDDVA</sequence>
<organism evidence="1 2">
    <name type="scientific">Rhizobium hainanense</name>
    <dbReference type="NCBI Taxonomy" id="52131"/>
    <lineage>
        <taxon>Bacteria</taxon>
        <taxon>Pseudomonadati</taxon>
        <taxon>Pseudomonadota</taxon>
        <taxon>Alphaproteobacteria</taxon>
        <taxon>Hyphomicrobiales</taxon>
        <taxon>Rhizobiaceae</taxon>
        <taxon>Rhizobium/Agrobacterium group</taxon>
        <taxon>Rhizobium</taxon>
    </lineage>
</organism>
<name>A0A1C3UMC9_9HYPH</name>
<accession>A0A1C3UMC9</accession>
<gene>
    <name evidence="1" type="ORF">GA0061100_102646</name>
</gene>
<dbReference type="AlphaFoldDB" id="A0A1C3UMC9"/>
<dbReference type="EMBL" id="FMAC01000002">
    <property type="protein sequence ID" value="SCB16609.1"/>
    <property type="molecule type" value="Genomic_DNA"/>
</dbReference>
<dbReference type="OrthoDB" id="8283535at2"/>
<dbReference type="Proteomes" id="UP000186228">
    <property type="component" value="Unassembled WGS sequence"/>
</dbReference>
<proteinExistence type="predicted"/>
<reference evidence="2" key="1">
    <citation type="submission" date="2016-08" db="EMBL/GenBank/DDBJ databases">
        <authorList>
            <person name="Varghese N."/>
            <person name="Submissions Spin"/>
        </authorList>
    </citation>
    <scope>NUCLEOTIDE SEQUENCE [LARGE SCALE GENOMIC DNA]</scope>
    <source>
        <strain evidence="2">CCBAU 57015</strain>
    </source>
</reference>